<dbReference type="Proteomes" id="UP000189670">
    <property type="component" value="Unassembled WGS sequence"/>
</dbReference>
<dbReference type="EMBL" id="ATBP01000234">
    <property type="protein sequence ID" value="ETR71697.1"/>
    <property type="molecule type" value="Genomic_DNA"/>
</dbReference>
<evidence type="ECO:0000313" key="3">
    <source>
        <dbReference type="Proteomes" id="UP000189670"/>
    </source>
</evidence>
<sequence>MIYNGARFKKEILEKLSAEHQTGHKKNCSQKNSFQLRGFRSSPRNTKMKDGKKREFQIRLGKCKCCGETFSFLPSFLPREKHFGIEIIGNIVKKYYFFTIVSEQHLIRSMIL</sequence>
<name>A0A1V1P9Y5_9BACT</name>
<reference evidence="3" key="1">
    <citation type="submission" date="2012-11" db="EMBL/GenBank/DDBJ databases">
        <authorList>
            <person name="Lucero-Rivera Y.E."/>
            <person name="Tovar-Ramirez D."/>
        </authorList>
    </citation>
    <scope>NUCLEOTIDE SEQUENCE [LARGE SCALE GENOMIC DNA]</scope>
    <source>
        <strain evidence="3">Araruama</strain>
    </source>
</reference>
<dbReference type="AlphaFoldDB" id="A0A1V1P9Y5"/>
<proteinExistence type="predicted"/>
<evidence type="ECO:0000259" key="1">
    <source>
        <dbReference type="Pfam" id="PF20020"/>
    </source>
</evidence>
<protein>
    <recommendedName>
        <fullName evidence="1">DUF6431 domain-containing protein</fullName>
    </recommendedName>
</protein>
<comment type="caution">
    <text evidence="2">The sequence shown here is derived from an EMBL/GenBank/DDBJ whole genome shotgun (WGS) entry which is preliminary data.</text>
</comment>
<organism evidence="2 3">
    <name type="scientific">Candidatus Magnetoglobus multicellularis str. Araruama</name>
    <dbReference type="NCBI Taxonomy" id="890399"/>
    <lineage>
        <taxon>Bacteria</taxon>
        <taxon>Pseudomonadati</taxon>
        <taxon>Thermodesulfobacteriota</taxon>
        <taxon>Desulfobacteria</taxon>
        <taxon>Desulfobacterales</taxon>
        <taxon>Desulfobacteraceae</taxon>
        <taxon>Candidatus Magnetoglobus</taxon>
    </lineage>
</organism>
<dbReference type="InterPro" id="IPR045536">
    <property type="entry name" value="DUF6431"/>
</dbReference>
<gene>
    <name evidence="2" type="ORF">OMM_07945</name>
</gene>
<evidence type="ECO:0000313" key="2">
    <source>
        <dbReference type="EMBL" id="ETR71697.1"/>
    </source>
</evidence>
<feature type="domain" description="DUF6431" evidence="1">
    <location>
        <begin position="36"/>
        <end position="101"/>
    </location>
</feature>
<dbReference type="Pfam" id="PF20020">
    <property type="entry name" value="DUF6431"/>
    <property type="match status" value="1"/>
</dbReference>
<accession>A0A1V1P9Y5</accession>